<dbReference type="GO" id="GO:0003729">
    <property type="term" value="F:mRNA binding"/>
    <property type="evidence" value="ECO:0007669"/>
    <property type="project" value="UniProtKB-ARBA"/>
</dbReference>
<dbReference type="InterPro" id="IPR012340">
    <property type="entry name" value="NA-bd_OB-fold"/>
</dbReference>
<gene>
    <name evidence="2" type="ORF">ENQ20_00240</name>
</gene>
<dbReference type="Pfam" id="PF09371">
    <property type="entry name" value="Tex_N"/>
    <property type="match status" value="1"/>
</dbReference>
<dbReference type="GO" id="GO:0006139">
    <property type="term" value="P:nucleobase-containing compound metabolic process"/>
    <property type="evidence" value="ECO:0007669"/>
    <property type="project" value="InterPro"/>
</dbReference>
<dbReference type="Pfam" id="PF16921">
    <property type="entry name" value="Tex_YqgF"/>
    <property type="match status" value="1"/>
</dbReference>
<dbReference type="SUPFAM" id="SSF158832">
    <property type="entry name" value="Tex N-terminal region-like"/>
    <property type="match status" value="1"/>
</dbReference>
<dbReference type="PANTHER" id="PTHR10724:SF10">
    <property type="entry name" value="S1 RNA-BINDING DOMAIN-CONTAINING PROTEIN 1"/>
    <property type="match status" value="1"/>
</dbReference>
<dbReference type="EMBL" id="DSMG01000003">
    <property type="protein sequence ID" value="HDX29904.1"/>
    <property type="molecule type" value="Genomic_DNA"/>
</dbReference>
<dbReference type="InterPro" id="IPR037027">
    <property type="entry name" value="YqgF/RNaseH-like_dom_sf"/>
</dbReference>
<comment type="caution">
    <text evidence="2">The sequence shown here is derived from an EMBL/GenBank/DDBJ whole genome shotgun (WGS) entry which is preliminary data.</text>
</comment>
<dbReference type="InterPro" id="IPR041692">
    <property type="entry name" value="HHH_9"/>
</dbReference>
<dbReference type="SUPFAM" id="SSF50249">
    <property type="entry name" value="Nucleic acid-binding proteins"/>
    <property type="match status" value="1"/>
</dbReference>
<dbReference type="Gene3D" id="2.40.50.140">
    <property type="entry name" value="Nucleic acid-binding proteins"/>
    <property type="match status" value="1"/>
</dbReference>
<dbReference type="InterPro" id="IPR023319">
    <property type="entry name" value="Tex-like_HTH_dom_sf"/>
</dbReference>
<dbReference type="Gene3D" id="1.10.10.650">
    <property type="entry name" value="RuvA domain 2-like"/>
    <property type="match status" value="1"/>
</dbReference>
<dbReference type="FunFam" id="2.40.50.140:FF:000051">
    <property type="entry name" value="RNA-binding transcriptional accessory protein"/>
    <property type="match status" value="1"/>
</dbReference>
<dbReference type="GO" id="GO:0005737">
    <property type="term" value="C:cytoplasm"/>
    <property type="evidence" value="ECO:0007669"/>
    <property type="project" value="UniProtKB-ARBA"/>
</dbReference>
<feature type="domain" description="S1 motif" evidence="1">
    <location>
        <begin position="668"/>
        <end position="731"/>
    </location>
</feature>
<dbReference type="InterPro" id="IPR032639">
    <property type="entry name" value="Tex_YqgF"/>
</dbReference>
<dbReference type="InterPro" id="IPR006641">
    <property type="entry name" value="YqgF/RNaseH-like_dom"/>
</dbReference>
<dbReference type="GO" id="GO:0003735">
    <property type="term" value="F:structural constituent of ribosome"/>
    <property type="evidence" value="ECO:0007669"/>
    <property type="project" value="TreeGrafter"/>
</dbReference>
<dbReference type="AlphaFoldDB" id="A0A7C1JAD5"/>
<dbReference type="InterPro" id="IPR055179">
    <property type="entry name" value="Tex-like_central_region"/>
</dbReference>
<dbReference type="InterPro" id="IPR044146">
    <property type="entry name" value="S1_Tex"/>
</dbReference>
<proteinExistence type="predicted"/>
<protein>
    <submittedName>
        <fullName evidence="2">RNA-binding transcriptional accessory protein</fullName>
    </submittedName>
</protein>
<dbReference type="SUPFAM" id="SSF53098">
    <property type="entry name" value="Ribonuclease H-like"/>
    <property type="match status" value="1"/>
</dbReference>
<accession>A0A7C1JAD5</accession>
<evidence type="ECO:0000313" key="2">
    <source>
        <dbReference type="EMBL" id="HDX29904.1"/>
    </source>
</evidence>
<dbReference type="FunFam" id="1.10.10.650:FF:000001">
    <property type="entry name" value="S1 RNA-binding domain 1"/>
    <property type="match status" value="1"/>
</dbReference>
<dbReference type="InterPro" id="IPR012337">
    <property type="entry name" value="RNaseH-like_sf"/>
</dbReference>
<dbReference type="PROSITE" id="PS50126">
    <property type="entry name" value="S1"/>
    <property type="match status" value="1"/>
</dbReference>
<organism evidence="2">
    <name type="scientific">Caldilinea aerophila</name>
    <dbReference type="NCBI Taxonomy" id="133453"/>
    <lineage>
        <taxon>Bacteria</taxon>
        <taxon>Bacillati</taxon>
        <taxon>Chloroflexota</taxon>
        <taxon>Caldilineae</taxon>
        <taxon>Caldilineales</taxon>
        <taxon>Caldilineaceae</taxon>
        <taxon>Caldilinea</taxon>
    </lineage>
</organism>
<dbReference type="InterPro" id="IPR003029">
    <property type="entry name" value="S1_domain"/>
</dbReference>
<dbReference type="InterPro" id="IPR050437">
    <property type="entry name" value="Ribos_protein_bS1-like"/>
</dbReference>
<dbReference type="PANTHER" id="PTHR10724">
    <property type="entry name" value="30S RIBOSOMAL PROTEIN S1"/>
    <property type="match status" value="1"/>
</dbReference>
<dbReference type="Pfam" id="PF17674">
    <property type="entry name" value="HHH_9"/>
    <property type="match status" value="1"/>
</dbReference>
<dbReference type="InterPro" id="IPR023323">
    <property type="entry name" value="Tex-like_dom_sf"/>
</dbReference>
<dbReference type="SMART" id="SM00316">
    <property type="entry name" value="S1"/>
    <property type="match status" value="1"/>
</dbReference>
<dbReference type="Gene3D" id="3.30.420.140">
    <property type="entry name" value="YqgF/RNase H-like domain"/>
    <property type="match status" value="1"/>
</dbReference>
<name>A0A7C1JAD5_9CHLR</name>
<dbReference type="SMART" id="SM00732">
    <property type="entry name" value="YqgFc"/>
    <property type="match status" value="1"/>
</dbReference>
<dbReference type="CDD" id="cd05685">
    <property type="entry name" value="S1_Tex"/>
    <property type="match status" value="1"/>
</dbReference>
<dbReference type="SUPFAM" id="SSF47781">
    <property type="entry name" value="RuvA domain 2-like"/>
    <property type="match status" value="2"/>
</dbReference>
<dbReference type="Pfam" id="PF00575">
    <property type="entry name" value="S1"/>
    <property type="match status" value="1"/>
</dbReference>
<dbReference type="GO" id="GO:0006412">
    <property type="term" value="P:translation"/>
    <property type="evidence" value="ECO:0007669"/>
    <property type="project" value="TreeGrafter"/>
</dbReference>
<evidence type="ECO:0000259" key="1">
    <source>
        <dbReference type="PROSITE" id="PS50126"/>
    </source>
</evidence>
<dbReference type="InterPro" id="IPR018974">
    <property type="entry name" value="Tex-like_N"/>
</dbReference>
<dbReference type="Gene3D" id="1.10.150.310">
    <property type="entry name" value="Tex RuvX-like domain-like"/>
    <property type="match status" value="1"/>
</dbReference>
<dbReference type="InterPro" id="IPR010994">
    <property type="entry name" value="RuvA_2-like"/>
</dbReference>
<reference evidence="2" key="1">
    <citation type="journal article" date="2020" name="mSystems">
        <title>Genome- and Community-Level Interaction Insights into Carbon Utilization and Element Cycling Functions of Hydrothermarchaeota in Hydrothermal Sediment.</title>
        <authorList>
            <person name="Zhou Z."/>
            <person name="Liu Y."/>
            <person name="Xu W."/>
            <person name="Pan J."/>
            <person name="Luo Z.H."/>
            <person name="Li M."/>
        </authorList>
    </citation>
    <scope>NUCLEOTIDE SEQUENCE [LARGE SCALE GENOMIC DNA]</scope>
    <source>
        <strain evidence="2">SpSt-289</strain>
    </source>
</reference>
<dbReference type="Gene3D" id="1.10.3500.10">
    <property type="entry name" value="Tex N-terminal region-like"/>
    <property type="match status" value="1"/>
</dbReference>
<dbReference type="FunFam" id="3.30.420.140:FF:000001">
    <property type="entry name" value="RNA-binding transcriptional accessory protein"/>
    <property type="match status" value="1"/>
</dbReference>
<dbReference type="Pfam" id="PF12836">
    <property type="entry name" value="HHH_3"/>
    <property type="match status" value="1"/>
</dbReference>
<sequence>MSLELNSLPFRVAARLHLPERNVAAAIQLLDEGATLPFIARYRKEVTGGLDEEQLRAIEQTLSSLRNLDERRETVLASIREQGKLTPALEEQILAAETLTALEDLYQPYRPKRRTRASIARERGLQPLADLILAQPRKGEKPESAARAFISDAVPAVEDALAGARDIVAETISDNAEVRRQTREKAMRFATLTAARIDGAADERGVYALYYAFTSRVDRLKPYQVLAINRGERQKVLRVSIEIPERDWRQTIQKIFPDHPLSPWAEQLREAIEDAARRLLLPAIERDVRSALTEMAETHAIRVFAANLRGLLTQPPLAGHVVIGIDPGYRTGCKVAVVDPSGKLLETATIYPHPPQNQRREALALLTGLARRHCATLIAIGNGTASRETEQLVAELIRQWEDARGHDRVRANSHEVGLPCLRYLIVNEAGASVYSASPLARAELPDLDVSLRGAVSIARRVLDPLAELVKIDPKSIGVGLYQHDVDQKALAAALDGVVESVVNQVGVDVNTASPALLTYVAGVGPKLAANIVAHRNEHGPFPTRAALKQVAGLGPKAFEQAAGFLRVRNGPEPLDASAIHPESYATARQVLRLAGIDMGTPVAERQAALDALLQRKPLSVLAKELACGEPTLADILEQIVRPGRDPREDAPPPILRSDVLSMDDLAVGMRLHGVVRNVVDFGAFVDIGVKQDGLLHRSQMPAGDALSVGDVIEVEVINVDKERGRIALGVADAV</sequence>
<dbReference type="Pfam" id="PF22706">
    <property type="entry name" value="Tex_central_region"/>
    <property type="match status" value="1"/>
</dbReference>
<dbReference type="FunFam" id="1.10.150.310:FF:000002">
    <property type="entry name" value="Putative transcription modulator/accessory protein"/>
    <property type="match status" value="1"/>
</dbReference>